<dbReference type="GO" id="GO:0044781">
    <property type="term" value="P:bacterial-type flagellum organization"/>
    <property type="evidence" value="ECO:0007669"/>
    <property type="project" value="UniProtKB-KW"/>
</dbReference>
<reference evidence="13" key="1">
    <citation type="submission" date="2016-08" db="EMBL/GenBank/DDBJ databases">
        <authorList>
            <person name="Seilhamer J.J."/>
        </authorList>
    </citation>
    <scope>NUCLEOTIDE SEQUENCE</scope>
    <source>
        <strain evidence="13">86-1</strain>
    </source>
</reference>
<dbReference type="EMBL" id="FMJC01000002">
    <property type="protein sequence ID" value="SCM73929.1"/>
    <property type="molecule type" value="Genomic_DNA"/>
</dbReference>
<feature type="coiled-coil region" evidence="11">
    <location>
        <begin position="30"/>
        <end position="71"/>
    </location>
</feature>
<evidence type="ECO:0000256" key="12">
    <source>
        <dbReference type="SAM" id="MobiDB-lite"/>
    </source>
</evidence>
<keyword evidence="4" id="KW-0813">Transport</keyword>
<dbReference type="GO" id="GO:0009288">
    <property type="term" value="C:bacterial-type flagellum"/>
    <property type="evidence" value="ECO:0007669"/>
    <property type="project" value="InterPro"/>
</dbReference>
<accession>A0A212L9A7</accession>
<comment type="subcellular location">
    <subcellularLocation>
        <location evidence="1">Cell membrane</location>
        <topology evidence="1">Peripheral membrane protein</topology>
        <orientation evidence="1">Cytoplasmic side</orientation>
    </subcellularLocation>
</comment>
<dbReference type="GO" id="GO:0071973">
    <property type="term" value="P:bacterial-type flagellum-dependent cell motility"/>
    <property type="evidence" value="ECO:0007669"/>
    <property type="project" value="InterPro"/>
</dbReference>
<evidence type="ECO:0000256" key="6">
    <source>
        <dbReference type="ARBA" id="ARBA00022500"/>
    </source>
</evidence>
<keyword evidence="6" id="KW-0145">Chemotaxis</keyword>
<keyword evidence="7" id="KW-1005">Bacterial flagellum biogenesis</keyword>
<dbReference type="InterPro" id="IPR053716">
    <property type="entry name" value="Flag_assembly_chemotaxis_eff"/>
</dbReference>
<dbReference type="Pfam" id="PF02050">
    <property type="entry name" value="FliJ"/>
    <property type="match status" value="1"/>
</dbReference>
<keyword evidence="9" id="KW-0472">Membrane</keyword>
<evidence type="ECO:0000256" key="3">
    <source>
        <dbReference type="ARBA" id="ARBA00020392"/>
    </source>
</evidence>
<evidence type="ECO:0000256" key="11">
    <source>
        <dbReference type="SAM" id="Coils"/>
    </source>
</evidence>
<evidence type="ECO:0000256" key="4">
    <source>
        <dbReference type="ARBA" id="ARBA00022448"/>
    </source>
</evidence>
<feature type="region of interest" description="Disordered" evidence="12">
    <location>
        <begin position="132"/>
        <end position="157"/>
    </location>
</feature>
<evidence type="ECO:0000256" key="2">
    <source>
        <dbReference type="ARBA" id="ARBA00010004"/>
    </source>
</evidence>
<evidence type="ECO:0000256" key="9">
    <source>
        <dbReference type="ARBA" id="ARBA00023136"/>
    </source>
</evidence>
<dbReference type="AlphaFoldDB" id="A0A212L9A7"/>
<keyword evidence="8" id="KW-0653">Protein transport</keyword>
<evidence type="ECO:0000256" key="8">
    <source>
        <dbReference type="ARBA" id="ARBA00022927"/>
    </source>
</evidence>
<dbReference type="InterPro" id="IPR012823">
    <property type="entry name" value="Flagell_FliJ"/>
</dbReference>
<evidence type="ECO:0000256" key="10">
    <source>
        <dbReference type="ARBA" id="ARBA00023225"/>
    </source>
</evidence>
<evidence type="ECO:0000313" key="13">
    <source>
        <dbReference type="EMBL" id="SCM73929.1"/>
    </source>
</evidence>
<keyword evidence="11" id="KW-0175">Coiled coil</keyword>
<dbReference type="NCBIfam" id="TIGR02473">
    <property type="entry name" value="flagell_FliJ"/>
    <property type="match status" value="1"/>
</dbReference>
<gene>
    <name evidence="13" type="ORF">KL86DES1_21627</name>
</gene>
<name>A0A212L9A7_9BACT</name>
<keyword evidence="5" id="KW-1003">Cell membrane</keyword>
<sequence length="157" mass="18511">MPRRCQKKGGMRVPFRFKMQKVLDYREQLEEEAKVNLAVQRARLAEAQDRLDKIKAELRQAEDRLVGAVLMDAAERWVLEQYVKGLRADAAHEALQVRMLEQLAEEARQLLAERAIDKKLLEKLKERQKQHYAREEQLKEQRTNDETATLRYKAPTL</sequence>
<feature type="compositionally biased region" description="Basic and acidic residues" evidence="12">
    <location>
        <begin position="132"/>
        <end position="145"/>
    </location>
</feature>
<dbReference type="Gene3D" id="1.10.287.1700">
    <property type="match status" value="1"/>
</dbReference>
<keyword evidence="13" id="KW-0966">Cell projection</keyword>
<organism evidence="13">
    <name type="scientific">uncultured Desulfovibrio sp</name>
    <dbReference type="NCBI Taxonomy" id="167968"/>
    <lineage>
        <taxon>Bacteria</taxon>
        <taxon>Pseudomonadati</taxon>
        <taxon>Thermodesulfobacteriota</taxon>
        <taxon>Desulfovibrionia</taxon>
        <taxon>Desulfovibrionales</taxon>
        <taxon>Desulfovibrionaceae</taxon>
        <taxon>Desulfovibrio</taxon>
        <taxon>environmental samples</taxon>
    </lineage>
</organism>
<protein>
    <recommendedName>
        <fullName evidence="3">Flagellar FliJ protein</fullName>
    </recommendedName>
</protein>
<dbReference type="GO" id="GO:0015031">
    <property type="term" value="P:protein transport"/>
    <property type="evidence" value="ECO:0007669"/>
    <property type="project" value="UniProtKB-KW"/>
</dbReference>
<proteinExistence type="inferred from homology"/>
<keyword evidence="10" id="KW-1006">Bacterial flagellum protein export</keyword>
<dbReference type="GO" id="GO:0005886">
    <property type="term" value="C:plasma membrane"/>
    <property type="evidence" value="ECO:0007669"/>
    <property type="project" value="UniProtKB-SubCell"/>
</dbReference>
<keyword evidence="13" id="KW-0969">Cilium</keyword>
<comment type="similarity">
    <text evidence="2">Belongs to the FliJ family.</text>
</comment>
<dbReference type="GO" id="GO:0006935">
    <property type="term" value="P:chemotaxis"/>
    <property type="evidence" value="ECO:0007669"/>
    <property type="project" value="UniProtKB-KW"/>
</dbReference>
<keyword evidence="13" id="KW-0282">Flagellum</keyword>
<evidence type="ECO:0000256" key="5">
    <source>
        <dbReference type="ARBA" id="ARBA00022475"/>
    </source>
</evidence>
<evidence type="ECO:0000256" key="7">
    <source>
        <dbReference type="ARBA" id="ARBA00022795"/>
    </source>
</evidence>
<evidence type="ECO:0000256" key="1">
    <source>
        <dbReference type="ARBA" id="ARBA00004413"/>
    </source>
</evidence>